<feature type="transmembrane region" description="Helical" evidence="10">
    <location>
        <begin position="29"/>
        <end position="47"/>
    </location>
</feature>
<evidence type="ECO:0000256" key="1">
    <source>
        <dbReference type="ARBA" id="ARBA00004651"/>
    </source>
</evidence>
<comment type="caution">
    <text evidence="11">The sequence shown here is derived from an EMBL/GenBank/DDBJ whole genome shotgun (WGS) entry which is preliminary data.</text>
</comment>
<keyword evidence="5 10" id="KW-0472">Membrane</keyword>
<keyword evidence="10" id="KW-0813">Transport</keyword>
<feature type="binding site" evidence="10">
    <location>
        <position position="66"/>
    </location>
    <ligand>
        <name>Na(+)</name>
        <dbReference type="ChEBI" id="CHEBI:29101"/>
        <note>structural</note>
    </ligand>
</feature>
<evidence type="ECO:0000256" key="4">
    <source>
        <dbReference type="ARBA" id="ARBA00022989"/>
    </source>
</evidence>
<accession>A0ABQ3XQ42</accession>
<sequence length="114" mass="11427">MTALLVALGAAVGAPLRYLVGQWVKDHRGTLVVNVAGSFVLGLVLGLPLSPGLVAMLGTGFCGALTTYSTFSWEILTLSKRGEIAAAVGYALLSITAGMGAAVIGGALAHTLVS</sequence>
<evidence type="ECO:0000256" key="6">
    <source>
        <dbReference type="ARBA" id="ARBA00023303"/>
    </source>
</evidence>
<dbReference type="RefSeq" id="WP_203807775.1">
    <property type="nucleotide sequence ID" value="NZ_BAAAQE010000014.1"/>
</dbReference>
<protein>
    <recommendedName>
        <fullName evidence="10">Fluoride-specific ion channel FluC</fullName>
    </recommendedName>
</protein>
<comment type="similarity">
    <text evidence="7 10">Belongs to the fluoride channel Fluc/FEX (TC 1.A.43) family.</text>
</comment>
<evidence type="ECO:0000256" key="5">
    <source>
        <dbReference type="ARBA" id="ARBA00023136"/>
    </source>
</evidence>
<comment type="function">
    <text evidence="9 10">Fluoride-specific ion channel. Important for reducing fluoride concentration in the cell, thus reducing its toxicity.</text>
</comment>
<evidence type="ECO:0000256" key="7">
    <source>
        <dbReference type="ARBA" id="ARBA00035120"/>
    </source>
</evidence>
<name>A0ABQ3XQ42_9ACTN</name>
<keyword evidence="10" id="KW-0915">Sodium</keyword>
<feature type="transmembrane region" description="Helical" evidence="10">
    <location>
        <begin position="54"/>
        <end position="76"/>
    </location>
</feature>
<evidence type="ECO:0000313" key="12">
    <source>
        <dbReference type="Proteomes" id="UP000612282"/>
    </source>
</evidence>
<dbReference type="HAMAP" id="MF_00454">
    <property type="entry name" value="FluC"/>
    <property type="match status" value="1"/>
</dbReference>
<reference evidence="11 12" key="1">
    <citation type="submission" date="2021-01" db="EMBL/GenBank/DDBJ databases">
        <title>Whole genome shotgun sequence of Actinoplanes couchii NBRC 106145.</title>
        <authorList>
            <person name="Komaki H."/>
            <person name="Tamura T."/>
        </authorList>
    </citation>
    <scope>NUCLEOTIDE SEQUENCE [LARGE SCALE GENOMIC DNA]</scope>
    <source>
        <strain evidence="11 12">NBRC 106145</strain>
    </source>
</reference>
<evidence type="ECO:0000256" key="8">
    <source>
        <dbReference type="ARBA" id="ARBA00035585"/>
    </source>
</evidence>
<evidence type="ECO:0000313" key="11">
    <source>
        <dbReference type="EMBL" id="GID60608.1"/>
    </source>
</evidence>
<feature type="transmembrane region" description="Helical" evidence="10">
    <location>
        <begin position="88"/>
        <end position="113"/>
    </location>
</feature>
<keyword evidence="6 10" id="KW-0407">Ion channel</keyword>
<keyword evidence="2 10" id="KW-1003">Cell membrane</keyword>
<dbReference type="PANTHER" id="PTHR28259:SF1">
    <property type="entry name" value="FLUORIDE EXPORT PROTEIN 1-RELATED"/>
    <property type="match status" value="1"/>
</dbReference>
<keyword evidence="12" id="KW-1185">Reference proteome</keyword>
<keyword evidence="4 10" id="KW-1133">Transmembrane helix</keyword>
<comment type="subcellular location">
    <subcellularLocation>
        <location evidence="1 10">Cell membrane</location>
        <topology evidence="1 10">Multi-pass membrane protein</topology>
    </subcellularLocation>
</comment>
<evidence type="ECO:0000256" key="10">
    <source>
        <dbReference type="HAMAP-Rule" id="MF_00454"/>
    </source>
</evidence>
<keyword evidence="10" id="KW-0406">Ion transport</keyword>
<feature type="binding site" evidence="10">
    <location>
        <position position="63"/>
    </location>
    <ligand>
        <name>Na(+)</name>
        <dbReference type="ChEBI" id="CHEBI:29101"/>
        <note>structural</note>
    </ligand>
</feature>
<dbReference type="PANTHER" id="PTHR28259">
    <property type="entry name" value="FLUORIDE EXPORT PROTEIN 1-RELATED"/>
    <property type="match status" value="1"/>
</dbReference>
<evidence type="ECO:0000256" key="2">
    <source>
        <dbReference type="ARBA" id="ARBA00022475"/>
    </source>
</evidence>
<evidence type="ECO:0000256" key="9">
    <source>
        <dbReference type="ARBA" id="ARBA00049940"/>
    </source>
</evidence>
<proteinExistence type="inferred from homology"/>
<comment type="activity regulation">
    <text evidence="10">Na(+) is not transported, but it plays an essential structural role and its presence is essential for fluoride channel function.</text>
</comment>
<comment type="catalytic activity">
    <reaction evidence="8">
        <text>fluoride(in) = fluoride(out)</text>
        <dbReference type="Rhea" id="RHEA:76159"/>
        <dbReference type="ChEBI" id="CHEBI:17051"/>
    </reaction>
    <physiologicalReaction direction="left-to-right" evidence="8">
        <dbReference type="Rhea" id="RHEA:76160"/>
    </physiologicalReaction>
</comment>
<keyword evidence="3 10" id="KW-0812">Transmembrane</keyword>
<evidence type="ECO:0000256" key="3">
    <source>
        <dbReference type="ARBA" id="ARBA00022692"/>
    </source>
</evidence>
<gene>
    <name evidence="11" type="primary">crcB2</name>
    <name evidence="10" type="synonym">crcB</name>
    <name evidence="10" type="synonym">fluC</name>
    <name evidence="11" type="ORF">Aco03nite_090120</name>
</gene>
<dbReference type="Pfam" id="PF02537">
    <property type="entry name" value="CRCB"/>
    <property type="match status" value="1"/>
</dbReference>
<keyword evidence="10" id="KW-0479">Metal-binding</keyword>
<organism evidence="11 12">
    <name type="scientific">Actinoplanes couchii</name>
    <dbReference type="NCBI Taxonomy" id="403638"/>
    <lineage>
        <taxon>Bacteria</taxon>
        <taxon>Bacillati</taxon>
        <taxon>Actinomycetota</taxon>
        <taxon>Actinomycetes</taxon>
        <taxon>Micromonosporales</taxon>
        <taxon>Micromonosporaceae</taxon>
        <taxon>Actinoplanes</taxon>
    </lineage>
</organism>
<dbReference type="InterPro" id="IPR003691">
    <property type="entry name" value="FluC"/>
</dbReference>
<dbReference type="Proteomes" id="UP000612282">
    <property type="component" value="Unassembled WGS sequence"/>
</dbReference>
<dbReference type="EMBL" id="BOMG01000110">
    <property type="protein sequence ID" value="GID60608.1"/>
    <property type="molecule type" value="Genomic_DNA"/>
</dbReference>